<evidence type="ECO:0000313" key="2">
    <source>
        <dbReference type="EMBL" id="RPB19418.1"/>
    </source>
</evidence>
<evidence type="ECO:0000313" key="3">
    <source>
        <dbReference type="Proteomes" id="UP000267821"/>
    </source>
</evidence>
<evidence type="ECO:0000256" key="1">
    <source>
        <dbReference type="SAM" id="MobiDB-lite"/>
    </source>
</evidence>
<organism evidence="2 3">
    <name type="scientific">Terfezia boudieri ATCC MYA-4762</name>
    <dbReference type="NCBI Taxonomy" id="1051890"/>
    <lineage>
        <taxon>Eukaryota</taxon>
        <taxon>Fungi</taxon>
        <taxon>Dikarya</taxon>
        <taxon>Ascomycota</taxon>
        <taxon>Pezizomycotina</taxon>
        <taxon>Pezizomycetes</taxon>
        <taxon>Pezizales</taxon>
        <taxon>Pezizaceae</taxon>
        <taxon>Terfezia</taxon>
    </lineage>
</organism>
<gene>
    <name evidence="2" type="ORF">L211DRAFT_634397</name>
</gene>
<keyword evidence="3" id="KW-1185">Reference proteome</keyword>
<protein>
    <submittedName>
        <fullName evidence="2">Uncharacterized protein</fullName>
    </submittedName>
</protein>
<dbReference type="OrthoDB" id="2354757at2759"/>
<feature type="compositionally biased region" description="Low complexity" evidence="1">
    <location>
        <begin position="246"/>
        <end position="262"/>
    </location>
</feature>
<dbReference type="STRING" id="1051890.A0A3N4LCG2"/>
<sequence>MLEIIQVTMTAEWMLRVEGSPADKTSSQLHWLQGLAPEEDVWLSLRRPLLQTSLLSKQELLAFSVKMGIDENVVTTIHSSPPPNPRHSTPPGPVSPSSEEQNAVELPADVAPTSLIKPSKPSTGNYYEDVDPRFAERSQDVDLGNSVTTDEGMPAMLIPGYNPQIGSSRPPQSKSPVQFNKQNYGRPQNNPNSEHGYPYAPQNSDQQYVPYVHGRPPFPEYDAPPQSPAYSEQTNFTSISQRPVNPRWQQPPGQQPLGRGPPRNMPLLSGNPDFELPTLSQGRGGPRGRIPGAVPPGLGPDRRGRYPPTTSKYA</sequence>
<name>A0A3N4LCG2_9PEZI</name>
<proteinExistence type="predicted"/>
<feature type="compositionally biased region" description="Basic and acidic residues" evidence="1">
    <location>
        <begin position="130"/>
        <end position="140"/>
    </location>
</feature>
<dbReference type="AlphaFoldDB" id="A0A3N4LCG2"/>
<reference evidence="2 3" key="1">
    <citation type="journal article" date="2018" name="Nat. Ecol. Evol.">
        <title>Pezizomycetes genomes reveal the molecular basis of ectomycorrhizal truffle lifestyle.</title>
        <authorList>
            <person name="Murat C."/>
            <person name="Payen T."/>
            <person name="Noel B."/>
            <person name="Kuo A."/>
            <person name="Morin E."/>
            <person name="Chen J."/>
            <person name="Kohler A."/>
            <person name="Krizsan K."/>
            <person name="Balestrini R."/>
            <person name="Da Silva C."/>
            <person name="Montanini B."/>
            <person name="Hainaut M."/>
            <person name="Levati E."/>
            <person name="Barry K.W."/>
            <person name="Belfiori B."/>
            <person name="Cichocki N."/>
            <person name="Clum A."/>
            <person name="Dockter R.B."/>
            <person name="Fauchery L."/>
            <person name="Guy J."/>
            <person name="Iotti M."/>
            <person name="Le Tacon F."/>
            <person name="Lindquist E.A."/>
            <person name="Lipzen A."/>
            <person name="Malagnac F."/>
            <person name="Mello A."/>
            <person name="Molinier V."/>
            <person name="Miyauchi S."/>
            <person name="Poulain J."/>
            <person name="Riccioni C."/>
            <person name="Rubini A."/>
            <person name="Sitrit Y."/>
            <person name="Splivallo R."/>
            <person name="Traeger S."/>
            <person name="Wang M."/>
            <person name="Zifcakova L."/>
            <person name="Wipf D."/>
            <person name="Zambonelli A."/>
            <person name="Paolocci F."/>
            <person name="Nowrousian M."/>
            <person name="Ottonello S."/>
            <person name="Baldrian P."/>
            <person name="Spatafora J.W."/>
            <person name="Henrissat B."/>
            <person name="Nagy L.G."/>
            <person name="Aury J.M."/>
            <person name="Wincker P."/>
            <person name="Grigoriev I.V."/>
            <person name="Bonfante P."/>
            <person name="Martin F.M."/>
        </authorList>
    </citation>
    <scope>NUCLEOTIDE SEQUENCE [LARGE SCALE GENOMIC DNA]</scope>
    <source>
        <strain evidence="2 3">ATCC MYA-4762</strain>
    </source>
</reference>
<accession>A0A3N4LCG2</accession>
<dbReference type="Proteomes" id="UP000267821">
    <property type="component" value="Unassembled WGS sequence"/>
</dbReference>
<dbReference type="EMBL" id="ML121589">
    <property type="protein sequence ID" value="RPB19418.1"/>
    <property type="molecule type" value="Genomic_DNA"/>
</dbReference>
<feature type="compositionally biased region" description="Polar residues" evidence="1">
    <location>
        <begin position="164"/>
        <end position="193"/>
    </location>
</feature>
<feature type="region of interest" description="Disordered" evidence="1">
    <location>
        <begin position="75"/>
        <end position="314"/>
    </location>
</feature>
<feature type="compositionally biased region" description="Polar residues" evidence="1">
    <location>
        <begin position="228"/>
        <end position="243"/>
    </location>
</feature>
<feature type="compositionally biased region" description="Pro residues" evidence="1">
    <location>
        <begin position="80"/>
        <end position="94"/>
    </location>
</feature>
<dbReference type="InParanoid" id="A0A3N4LCG2"/>